<sequence length="109" mass="12206">MQQAPSTKLQMHYYLNDELHRMDAIVRNKCEAELLAIVQEVAKALNTHIIIDAEAWKEGGLRDIWAFANANAGVLSVIIGVTSIIVSRIPTNNPELEQLKKEDLKLSIL</sequence>
<keyword evidence="3" id="KW-1185">Reference proteome</keyword>
<proteinExistence type="predicted"/>
<feature type="transmembrane region" description="Helical" evidence="1">
    <location>
        <begin position="64"/>
        <end position="86"/>
    </location>
</feature>
<evidence type="ECO:0000313" key="2">
    <source>
        <dbReference type="EMBL" id="SHE63509.1"/>
    </source>
</evidence>
<protein>
    <submittedName>
        <fullName evidence="2">Uncharacterized protein</fullName>
    </submittedName>
</protein>
<organism evidence="2 3">
    <name type="scientific">Vibrio gazogenes DSM 21264 = NBRC 103151</name>
    <dbReference type="NCBI Taxonomy" id="1123492"/>
    <lineage>
        <taxon>Bacteria</taxon>
        <taxon>Pseudomonadati</taxon>
        <taxon>Pseudomonadota</taxon>
        <taxon>Gammaproteobacteria</taxon>
        <taxon>Vibrionales</taxon>
        <taxon>Vibrionaceae</taxon>
        <taxon>Vibrio</taxon>
    </lineage>
</organism>
<dbReference type="RefSeq" id="WP_235862469.1">
    <property type="nucleotide sequence ID" value="NZ_FQUH01000002.1"/>
</dbReference>
<keyword evidence="1" id="KW-0812">Transmembrane</keyword>
<name>A0A1M4V3J7_VIBGA</name>
<evidence type="ECO:0000313" key="3">
    <source>
        <dbReference type="Proteomes" id="UP000184159"/>
    </source>
</evidence>
<dbReference type="Proteomes" id="UP000184159">
    <property type="component" value="Unassembled WGS sequence"/>
</dbReference>
<dbReference type="AlphaFoldDB" id="A0A1M4V3J7"/>
<gene>
    <name evidence="2" type="ORF">SAMN02745781_00626</name>
</gene>
<keyword evidence="1" id="KW-0472">Membrane</keyword>
<dbReference type="EMBL" id="FQUH01000002">
    <property type="protein sequence ID" value="SHE63509.1"/>
    <property type="molecule type" value="Genomic_DNA"/>
</dbReference>
<reference evidence="3" key="1">
    <citation type="submission" date="2016-11" db="EMBL/GenBank/DDBJ databases">
        <authorList>
            <person name="Varghese N."/>
            <person name="Submissions S."/>
        </authorList>
    </citation>
    <scope>NUCLEOTIDE SEQUENCE [LARGE SCALE GENOMIC DNA]</scope>
    <source>
        <strain evidence="3">DSM 21264</strain>
    </source>
</reference>
<evidence type="ECO:0000256" key="1">
    <source>
        <dbReference type="SAM" id="Phobius"/>
    </source>
</evidence>
<keyword evidence="1" id="KW-1133">Transmembrane helix</keyword>
<accession>A0A1M4V3J7</accession>